<evidence type="ECO:0000313" key="2">
    <source>
        <dbReference type="Proteomes" id="UP000243232"/>
    </source>
</evidence>
<dbReference type="RefSeq" id="WP_090193260.1">
    <property type="nucleotide sequence ID" value="NZ_LT629785.1"/>
</dbReference>
<dbReference type="SUPFAM" id="SSF51161">
    <property type="entry name" value="Trimeric LpxA-like enzymes"/>
    <property type="match status" value="1"/>
</dbReference>
<organism evidence="1 2">
    <name type="scientific">Pseudomonas pohangensis</name>
    <dbReference type="NCBI Taxonomy" id="364197"/>
    <lineage>
        <taxon>Bacteria</taxon>
        <taxon>Pseudomonadati</taxon>
        <taxon>Pseudomonadota</taxon>
        <taxon>Gammaproteobacteria</taxon>
        <taxon>Pseudomonadales</taxon>
        <taxon>Pseudomonadaceae</taxon>
        <taxon>Pseudomonas</taxon>
    </lineage>
</organism>
<dbReference type="AlphaFoldDB" id="A0A1H2EKJ1"/>
<keyword evidence="1" id="KW-0808">Transferase</keyword>
<protein>
    <submittedName>
        <fullName evidence="1">Transferase hexapeptide (Six repeat-containing protein)</fullName>
    </submittedName>
</protein>
<dbReference type="PANTHER" id="PTHR23416">
    <property type="entry name" value="SIALIC ACID SYNTHASE-RELATED"/>
    <property type="match status" value="1"/>
</dbReference>
<dbReference type="Proteomes" id="UP000243232">
    <property type="component" value="Chromosome I"/>
</dbReference>
<dbReference type="GO" id="GO:0016740">
    <property type="term" value="F:transferase activity"/>
    <property type="evidence" value="ECO:0007669"/>
    <property type="project" value="UniProtKB-KW"/>
</dbReference>
<dbReference type="InterPro" id="IPR001451">
    <property type="entry name" value="Hexapep"/>
</dbReference>
<dbReference type="PANTHER" id="PTHR23416:SF78">
    <property type="entry name" value="LIPOPOLYSACCHARIDE BIOSYNTHESIS O-ACETYL TRANSFERASE WBBJ-RELATED"/>
    <property type="match status" value="1"/>
</dbReference>
<dbReference type="Gene3D" id="2.160.10.10">
    <property type="entry name" value="Hexapeptide repeat proteins"/>
    <property type="match status" value="1"/>
</dbReference>
<dbReference type="OrthoDB" id="9815592at2"/>
<name>A0A1H2EKJ1_9PSED</name>
<dbReference type="InterPro" id="IPR011004">
    <property type="entry name" value="Trimer_LpxA-like_sf"/>
</dbReference>
<gene>
    <name evidence="1" type="ORF">SAMN05216296_0872</name>
</gene>
<dbReference type="EMBL" id="LT629785">
    <property type="protein sequence ID" value="SDT95656.1"/>
    <property type="molecule type" value="Genomic_DNA"/>
</dbReference>
<proteinExistence type="predicted"/>
<accession>A0A1H2EKJ1</accession>
<sequence length="189" mass="20123">MNQYKLLKRLARSLAHYLRNTLKRAQLYPLGLRTCASTSIAWTVSVDGGGSSCLVRVGQYSTLDAGVILRAYGGYIEIGEHCSINPYSVLYGGGSIKIGNGVRIGPHSLIVASNHIFDDATKYIYQQGETTKGITIEDDVWIGAGAKILDGIVVRKGTVVGAGAVVTKSTECYSVIVGVPAKQISSRVS</sequence>
<dbReference type="CDD" id="cd04647">
    <property type="entry name" value="LbH_MAT_like"/>
    <property type="match status" value="1"/>
</dbReference>
<dbReference type="STRING" id="364197.SAMN05216296_0872"/>
<dbReference type="InterPro" id="IPR051159">
    <property type="entry name" value="Hexapeptide_acetyltransf"/>
</dbReference>
<keyword evidence="2" id="KW-1185">Reference proteome</keyword>
<evidence type="ECO:0000313" key="1">
    <source>
        <dbReference type="EMBL" id="SDT95656.1"/>
    </source>
</evidence>
<dbReference type="Pfam" id="PF00132">
    <property type="entry name" value="Hexapep"/>
    <property type="match status" value="1"/>
</dbReference>
<reference evidence="2" key="1">
    <citation type="submission" date="2016-10" db="EMBL/GenBank/DDBJ databases">
        <authorList>
            <person name="Varghese N."/>
            <person name="Submissions S."/>
        </authorList>
    </citation>
    <scope>NUCLEOTIDE SEQUENCE [LARGE SCALE GENOMIC DNA]</scope>
    <source>
        <strain evidence="2">DSM 17875</strain>
    </source>
</reference>